<feature type="binding site" evidence="4">
    <location>
        <position position="312"/>
    </location>
    <ligand>
        <name>Zn(2+)</name>
        <dbReference type="ChEBI" id="CHEBI:29105"/>
    </ligand>
</feature>
<keyword evidence="1 4" id="KW-0489">Methyltransferase</keyword>
<comment type="caution">
    <text evidence="6">The sequence shown here is derived from an EMBL/GenBank/DDBJ whole genome shotgun (WGS) entry which is preliminary data.</text>
</comment>
<dbReference type="InterPro" id="IPR003726">
    <property type="entry name" value="HCY_dom"/>
</dbReference>
<evidence type="ECO:0000256" key="4">
    <source>
        <dbReference type="PROSITE-ProRule" id="PRU00333"/>
    </source>
</evidence>
<comment type="cofactor">
    <cofactor evidence="4">
        <name>Zn(2+)</name>
        <dbReference type="ChEBI" id="CHEBI:29105"/>
    </cofactor>
</comment>
<keyword evidence="2 4" id="KW-0808">Transferase</keyword>
<dbReference type="PANTHER" id="PTHR11103:SF18">
    <property type="entry name" value="SLR1189 PROTEIN"/>
    <property type="match status" value="1"/>
</dbReference>
<protein>
    <recommendedName>
        <fullName evidence="5">Hcy-binding domain-containing protein</fullName>
    </recommendedName>
</protein>
<organism evidence="6 7">
    <name type="scientific">Adineta steineri</name>
    <dbReference type="NCBI Taxonomy" id="433720"/>
    <lineage>
        <taxon>Eukaryota</taxon>
        <taxon>Metazoa</taxon>
        <taxon>Spiralia</taxon>
        <taxon>Gnathifera</taxon>
        <taxon>Rotifera</taxon>
        <taxon>Eurotatoria</taxon>
        <taxon>Bdelloidea</taxon>
        <taxon>Adinetida</taxon>
        <taxon>Adinetidae</taxon>
        <taxon>Adineta</taxon>
    </lineage>
</organism>
<dbReference type="Pfam" id="PF02574">
    <property type="entry name" value="S-methyl_trans"/>
    <property type="match status" value="1"/>
</dbReference>
<dbReference type="GO" id="GO:0046872">
    <property type="term" value="F:metal ion binding"/>
    <property type="evidence" value="ECO:0007669"/>
    <property type="project" value="UniProtKB-KW"/>
</dbReference>
<feature type="binding site" evidence="4">
    <location>
        <position position="313"/>
    </location>
    <ligand>
        <name>Zn(2+)</name>
        <dbReference type="ChEBI" id="CHEBI:29105"/>
    </ligand>
</feature>
<dbReference type="AlphaFoldDB" id="A0A819QKR6"/>
<feature type="binding site" evidence="4">
    <location>
        <position position="243"/>
    </location>
    <ligand>
        <name>Zn(2+)</name>
        <dbReference type="ChEBI" id="CHEBI:29105"/>
    </ligand>
</feature>
<sequence>MIVSDYNYFCFAYYYTMAKYRNHLPQLSDKLFIVSGGLETALIFNRGMNLPYFAAHYALKEDTDREWMKNHIAKFVKVGQKYNVGVILETPTWRANPDWINKIDFSGEDVTSINRKAVDLINDIRNEYQTEKVPIVINGVVGPRGDGYNPTVVMSADEAQVYHTPQIDALSKTNADMITAVTLNYPEEAIGITRAAKEVHMPVAISFTLETDGKLPNGQTLKEAIELVDNATQKLPVYYMINCAHTSHFDHVLNPEEPWVRRIHGIKGNASKKSHAELNESTVLDDGDSVDFGHCNQILLHRLKNLNILGGCCGTDTRHVEETCKACTKT</sequence>
<dbReference type="Gene3D" id="3.20.20.330">
    <property type="entry name" value="Homocysteine-binding-like domain"/>
    <property type="match status" value="1"/>
</dbReference>
<dbReference type="PANTHER" id="PTHR11103">
    <property type="entry name" value="SLR1189 PROTEIN"/>
    <property type="match status" value="1"/>
</dbReference>
<evidence type="ECO:0000313" key="7">
    <source>
        <dbReference type="Proteomes" id="UP000663868"/>
    </source>
</evidence>
<dbReference type="PROSITE" id="PS50970">
    <property type="entry name" value="HCY"/>
    <property type="match status" value="1"/>
</dbReference>
<dbReference type="EMBL" id="CAJOBB010003206">
    <property type="protein sequence ID" value="CAF4027167.1"/>
    <property type="molecule type" value="Genomic_DNA"/>
</dbReference>
<accession>A0A819QKR6</accession>
<dbReference type="SUPFAM" id="SSF82282">
    <property type="entry name" value="Homocysteine S-methyltransferase"/>
    <property type="match status" value="1"/>
</dbReference>
<proteinExistence type="predicted"/>
<reference evidence="6" key="1">
    <citation type="submission" date="2021-02" db="EMBL/GenBank/DDBJ databases">
        <authorList>
            <person name="Nowell W R."/>
        </authorList>
    </citation>
    <scope>NUCLEOTIDE SEQUENCE</scope>
</reference>
<feature type="domain" description="Hcy-binding" evidence="5">
    <location>
        <begin position="20"/>
        <end position="327"/>
    </location>
</feature>
<evidence type="ECO:0000256" key="2">
    <source>
        <dbReference type="ARBA" id="ARBA00022679"/>
    </source>
</evidence>
<dbReference type="GO" id="GO:0032259">
    <property type="term" value="P:methylation"/>
    <property type="evidence" value="ECO:0007669"/>
    <property type="project" value="UniProtKB-KW"/>
</dbReference>
<name>A0A819QKR6_9BILA</name>
<gene>
    <name evidence="6" type="ORF">KXQ929_LOCUS30054</name>
</gene>
<keyword evidence="4" id="KW-0862">Zinc</keyword>
<keyword evidence="4" id="KW-0479">Metal-binding</keyword>
<evidence type="ECO:0000256" key="3">
    <source>
        <dbReference type="ARBA" id="ARBA00034478"/>
    </source>
</evidence>
<dbReference type="GO" id="GO:0008168">
    <property type="term" value="F:methyltransferase activity"/>
    <property type="evidence" value="ECO:0007669"/>
    <property type="project" value="UniProtKB-UniRule"/>
</dbReference>
<dbReference type="Proteomes" id="UP000663868">
    <property type="component" value="Unassembled WGS sequence"/>
</dbReference>
<comment type="pathway">
    <text evidence="3">Amino-acid biosynthesis; L-methionine biosynthesis via de novo pathway.</text>
</comment>
<evidence type="ECO:0000259" key="5">
    <source>
        <dbReference type="PROSITE" id="PS50970"/>
    </source>
</evidence>
<evidence type="ECO:0000313" key="6">
    <source>
        <dbReference type="EMBL" id="CAF4027167.1"/>
    </source>
</evidence>
<evidence type="ECO:0000256" key="1">
    <source>
        <dbReference type="ARBA" id="ARBA00022603"/>
    </source>
</evidence>
<dbReference type="InterPro" id="IPR036589">
    <property type="entry name" value="HCY_dom_sf"/>
</dbReference>